<dbReference type="AlphaFoldDB" id="A0A0G2EGV1"/>
<organism evidence="2 3">
    <name type="scientific">Diplodia seriata</name>
    <dbReference type="NCBI Taxonomy" id="420778"/>
    <lineage>
        <taxon>Eukaryota</taxon>
        <taxon>Fungi</taxon>
        <taxon>Dikarya</taxon>
        <taxon>Ascomycota</taxon>
        <taxon>Pezizomycotina</taxon>
        <taxon>Dothideomycetes</taxon>
        <taxon>Dothideomycetes incertae sedis</taxon>
        <taxon>Botryosphaeriales</taxon>
        <taxon>Botryosphaeriaceae</taxon>
        <taxon>Diplodia</taxon>
    </lineage>
</organism>
<feature type="compositionally biased region" description="Low complexity" evidence="1">
    <location>
        <begin position="176"/>
        <end position="194"/>
    </location>
</feature>
<feature type="compositionally biased region" description="Low complexity" evidence="1">
    <location>
        <begin position="118"/>
        <end position="127"/>
    </location>
</feature>
<dbReference type="PANTHER" id="PTHR31534:SF3">
    <property type="entry name" value="HPC2-RELATED DOMAIN-CONTAINING PROTEIN"/>
    <property type="match status" value="1"/>
</dbReference>
<feature type="region of interest" description="Disordered" evidence="1">
    <location>
        <begin position="508"/>
        <end position="887"/>
    </location>
</feature>
<sequence>MSEYSPEETDVSVQLLRQVHGDNPRLIDSLLRQTEPKLPAAMPDGNEQSVETLFENFKNEWEYEKEGNPGVFDATIAPKAKTAKDRELDADLKAMNPMAVKANKKVQKKQPKTKKTPKAPSTTIPPALQAPSTPVPTRKSPRLQKQSIKPTTTKSAASGTLSKTTIAYSDDDDDSPTSSTSSLTSLSSSAISALRPTPPPSPTGHQPAVTATGLPPYPPIRGSRDIAYPTTHTRGTRGTLADGRTFHPRRSMTLAIHRATPPPALADIQTDILDRALARHPRWPTTTNTRGKPDAVQYANIPALVASIKDAVVRGDAFEERVREETAWRDPETGEDERSGRHVEEDVVEAWGERWGEAAERFFGRDGEKAKRREGYSERARKGWETKRRNAEEAERKKNEKLEKEKLEKEKLEKEKLEKEKLKKEKLKKEKVEKVEATAAKGKRTHAEEMSSADKPKRGFGQGSQSTVADKSKHAMRSRTKSVVKAMEARMTRATEFMLDAGMKNEDAILNDDAKEEHEKSEIEDRQPAGVQTKRKREDVSPGPLPQTPIKTHAQAATRSATKPTPAISAVSISDEDTVDEETVDEETVDEETVDEETVDEDSSYKDSNYEGDTKVAIPNLELNDSANSAYKTDPLIETAPATQVLQSQAEPSNPAPCPSTSRSEAPAFHDRPGAHDAADWRFRSRVTGEERAPQIAAREILIHDIARPSSTDISGSRTAAVADNSSSVRLHQSAYKTTEEDAYKVTEGHSGEHGATTTAPSPAGFTTPSPGEPRGSAVATRPGVDTASGAAIEDSGITSKPEPGTGDCSGEQSNSAADGKASNTIVQHAEGATINEPSDTVNISESPASSRPSDTIDNAADAGHADGFGNPLPGEQTGSDDPDNSIIKAGVEYASQQYVIDTFVVRVVDPATAGELHHPTTTVDGHDTNTGIGHRQAVVGESANPNNSADATPDRAEDSGVAGIDLATE</sequence>
<name>A0A0G2EGV1_9PEZI</name>
<evidence type="ECO:0000256" key="1">
    <source>
        <dbReference type="SAM" id="MobiDB-lite"/>
    </source>
</evidence>
<feature type="region of interest" description="Disordered" evidence="1">
    <location>
        <begin position="78"/>
        <end position="244"/>
    </location>
</feature>
<feature type="compositionally biased region" description="Polar residues" evidence="1">
    <location>
        <begin position="143"/>
        <end position="163"/>
    </location>
</feature>
<feature type="region of interest" description="Disordered" evidence="1">
    <location>
        <begin position="324"/>
        <end position="344"/>
    </location>
</feature>
<evidence type="ECO:0000313" key="3">
    <source>
        <dbReference type="Proteomes" id="UP000034182"/>
    </source>
</evidence>
<feature type="compositionally biased region" description="Polar residues" evidence="1">
    <location>
        <begin position="811"/>
        <end position="827"/>
    </location>
</feature>
<comment type="caution">
    <text evidence="2">The sequence shown here is derived from an EMBL/GenBank/DDBJ whole genome shotgun (WGS) entry which is preliminary data.</text>
</comment>
<feature type="region of interest" description="Disordered" evidence="1">
    <location>
        <begin position="941"/>
        <end position="970"/>
    </location>
</feature>
<feature type="compositionally biased region" description="Polar residues" evidence="1">
    <location>
        <begin position="836"/>
        <end position="857"/>
    </location>
</feature>
<dbReference type="Proteomes" id="UP000034182">
    <property type="component" value="Unassembled WGS sequence"/>
</dbReference>
<feature type="compositionally biased region" description="Basic and acidic residues" evidence="1">
    <location>
        <begin position="362"/>
        <end position="436"/>
    </location>
</feature>
<feature type="region of interest" description="Disordered" evidence="1">
    <location>
        <begin position="362"/>
        <end position="485"/>
    </location>
</feature>
<feature type="compositionally biased region" description="Polar residues" evidence="1">
    <location>
        <begin position="756"/>
        <end position="770"/>
    </location>
</feature>
<feature type="compositionally biased region" description="Basic and acidic residues" evidence="1">
    <location>
        <begin position="445"/>
        <end position="457"/>
    </location>
</feature>
<reference evidence="2 3" key="1">
    <citation type="submission" date="2015-03" db="EMBL/GenBank/DDBJ databases">
        <authorList>
            <person name="Morales-Cruz A."/>
            <person name="Amrine K.C."/>
            <person name="Cantu D."/>
        </authorList>
    </citation>
    <scope>NUCLEOTIDE SEQUENCE [LARGE SCALE GENOMIC DNA]</scope>
    <source>
        <strain evidence="2">DS831</strain>
    </source>
</reference>
<feature type="compositionally biased region" description="Basic and acidic residues" evidence="1">
    <location>
        <begin position="668"/>
        <end position="693"/>
    </location>
</feature>
<reference evidence="2 3" key="2">
    <citation type="submission" date="2015-05" db="EMBL/GenBank/DDBJ databases">
        <title>Distinctive expansion of gene families associated with plant cell wall degradation and secondary metabolism in the genomes of grapevine trunk pathogens.</title>
        <authorList>
            <person name="Lawrence D.P."/>
            <person name="Travadon R."/>
            <person name="Rolshausen P.E."/>
            <person name="Baumgartner K."/>
        </authorList>
    </citation>
    <scope>NUCLEOTIDE SEQUENCE [LARGE SCALE GENOMIC DNA]</scope>
    <source>
        <strain evidence="2">DS831</strain>
    </source>
</reference>
<proteinExistence type="predicted"/>
<gene>
    <name evidence="2" type="ORF">UCDDS831_g04184</name>
</gene>
<evidence type="ECO:0000313" key="2">
    <source>
        <dbReference type="EMBL" id="KKY21659.1"/>
    </source>
</evidence>
<feature type="compositionally biased region" description="Basic and acidic residues" evidence="1">
    <location>
        <begin position="603"/>
        <end position="614"/>
    </location>
</feature>
<feature type="compositionally biased region" description="Polar residues" evidence="1">
    <location>
        <begin position="641"/>
        <end position="652"/>
    </location>
</feature>
<feature type="compositionally biased region" description="Basic and acidic residues" evidence="1">
    <location>
        <begin position="82"/>
        <end position="92"/>
    </location>
</feature>
<accession>A0A0G2EGV1</accession>
<protein>
    <submittedName>
        <fullName evidence="2">Uncharacterized protein</fullName>
    </submittedName>
</protein>
<feature type="compositionally biased region" description="Basic and acidic residues" evidence="1">
    <location>
        <begin position="508"/>
        <end position="527"/>
    </location>
</feature>
<dbReference type="PANTHER" id="PTHR31534">
    <property type="entry name" value="ATAXIN 7, ISOFORM A"/>
    <property type="match status" value="1"/>
</dbReference>
<feature type="compositionally biased region" description="Basic residues" evidence="1">
    <location>
        <begin position="102"/>
        <end position="117"/>
    </location>
</feature>
<feature type="compositionally biased region" description="Polar residues" evidence="1">
    <location>
        <begin position="709"/>
        <end position="737"/>
    </location>
</feature>
<dbReference type="EMBL" id="LAQI01000082">
    <property type="protein sequence ID" value="KKY21659.1"/>
    <property type="molecule type" value="Genomic_DNA"/>
</dbReference>
<dbReference type="InterPro" id="IPR053109">
    <property type="entry name" value="Ser/Thr-Kinase-Related"/>
</dbReference>
<feature type="compositionally biased region" description="Acidic residues" evidence="1">
    <location>
        <begin position="574"/>
        <end position="602"/>
    </location>
</feature>
<feature type="compositionally biased region" description="Basic and acidic residues" evidence="1">
    <location>
        <begin position="738"/>
        <end position="753"/>
    </location>
</feature>